<dbReference type="EMBL" id="SAWY01000005">
    <property type="protein sequence ID" value="TPH18157.1"/>
    <property type="molecule type" value="Genomic_DNA"/>
</dbReference>
<keyword evidence="2" id="KW-1185">Reference proteome</keyword>
<evidence type="ECO:0000313" key="2">
    <source>
        <dbReference type="Proteomes" id="UP000315303"/>
    </source>
</evidence>
<protein>
    <recommendedName>
        <fullName evidence="3">STAS/SEC14 domain-containing protein</fullName>
    </recommendedName>
</protein>
<dbReference type="RefSeq" id="WP_140601865.1">
    <property type="nucleotide sequence ID" value="NZ_SAWY01000005.1"/>
</dbReference>
<evidence type="ECO:0008006" key="3">
    <source>
        <dbReference type="Google" id="ProtNLM"/>
    </source>
</evidence>
<gene>
    <name evidence="1" type="ORF">EPA86_03330</name>
</gene>
<reference evidence="1 2" key="1">
    <citation type="submission" date="2019-01" db="EMBL/GenBank/DDBJ databases">
        <title>Litorilituus lipolytica sp. nov., isolated from intertidal sand of the Yellow Sea in China.</title>
        <authorList>
            <person name="Liu A."/>
        </authorList>
    </citation>
    <scope>NUCLEOTIDE SEQUENCE [LARGE SCALE GENOMIC DNA]</scope>
    <source>
        <strain evidence="1 2">RZ04</strain>
    </source>
</reference>
<evidence type="ECO:0000313" key="1">
    <source>
        <dbReference type="EMBL" id="TPH18157.1"/>
    </source>
</evidence>
<dbReference type="OrthoDB" id="5768127at2"/>
<organism evidence="1 2">
    <name type="scientific">Litorilituus lipolyticus</name>
    <dbReference type="NCBI Taxonomy" id="2491017"/>
    <lineage>
        <taxon>Bacteria</taxon>
        <taxon>Pseudomonadati</taxon>
        <taxon>Pseudomonadota</taxon>
        <taxon>Gammaproteobacteria</taxon>
        <taxon>Alteromonadales</taxon>
        <taxon>Colwelliaceae</taxon>
        <taxon>Litorilituus</taxon>
    </lineage>
</organism>
<dbReference type="AlphaFoldDB" id="A0A502LDG9"/>
<dbReference type="Proteomes" id="UP000315303">
    <property type="component" value="Unassembled WGS sequence"/>
</dbReference>
<proteinExistence type="predicted"/>
<accession>A0A502LDG9</accession>
<name>A0A502LDG9_9GAMM</name>
<sequence length="127" mass="14617">MRLHGSFNIIIEGNVLTSHFYGPWNFEQTKTYQLEVMKRAEPIINKPWVRIVDLSQWEGGGEEVVAPLVQLQEWALANNCLEIVFVNPPLVPSFMLEKYGDPYGDYKVVKSVEEAKDWLNSHVLPKT</sequence>
<comment type="caution">
    <text evidence="1">The sequence shown here is derived from an EMBL/GenBank/DDBJ whole genome shotgun (WGS) entry which is preliminary data.</text>
</comment>